<gene>
    <name evidence="1" type="ORF">SAMN05216564_103288</name>
</gene>
<evidence type="ECO:0008006" key="3">
    <source>
        <dbReference type="Google" id="ProtNLM"/>
    </source>
</evidence>
<dbReference type="Proteomes" id="UP000199079">
    <property type="component" value="Unassembled WGS sequence"/>
</dbReference>
<dbReference type="GeneID" id="43837838"/>
<proteinExistence type="predicted"/>
<name>A0A1H3HJU7_9EURY</name>
<dbReference type="SUPFAM" id="SSF55931">
    <property type="entry name" value="Glutamine synthetase/guanido kinase"/>
    <property type="match status" value="1"/>
</dbReference>
<dbReference type="GO" id="GO:0016879">
    <property type="term" value="F:ligase activity, forming carbon-nitrogen bonds"/>
    <property type="evidence" value="ECO:0007669"/>
    <property type="project" value="TreeGrafter"/>
</dbReference>
<accession>A0A1H3HJU7</accession>
<dbReference type="PANTHER" id="PTHR36510:SF3">
    <property type="entry name" value="CONSERVED PROTEIN"/>
    <property type="match status" value="1"/>
</dbReference>
<dbReference type="InterPro" id="IPR006336">
    <property type="entry name" value="GCS2"/>
</dbReference>
<dbReference type="PANTHER" id="PTHR36510">
    <property type="entry name" value="GLUTAMATE--CYSTEINE LIGASE 2-RELATED"/>
    <property type="match status" value="1"/>
</dbReference>
<evidence type="ECO:0000313" key="2">
    <source>
        <dbReference type="Proteomes" id="UP000199079"/>
    </source>
</evidence>
<protein>
    <recommendedName>
        <fullName evidence="3">Gamma-glutamyl:cysteine ligase YbdK, ATP-grasp superfamily</fullName>
    </recommendedName>
</protein>
<dbReference type="EMBL" id="FNPC01000003">
    <property type="protein sequence ID" value="SDY15068.1"/>
    <property type="molecule type" value="Genomic_DNA"/>
</dbReference>
<dbReference type="RefSeq" id="WP_021073900.1">
    <property type="nucleotide sequence ID" value="NZ_FNPC01000003.1"/>
</dbReference>
<dbReference type="AlphaFoldDB" id="A0A1H3HJU7"/>
<dbReference type="Gene3D" id="3.30.590.20">
    <property type="match status" value="1"/>
</dbReference>
<dbReference type="Pfam" id="PF04107">
    <property type="entry name" value="GCS2"/>
    <property type="match status" value="1"/>
</dbReference>
<dbReference type="OrthoDB" id="194541at2157"/>
<dbReference type="InterPro" id="IPR014746">
    <property type="entry name" value="Gln_synth/guanido_kin_cat_dom"/>
</dbReference>
<organism evidence="1 2">
    <name type="scientific">Halopenitus persicus</name>
    <dbReference type="NCBI Taxonomy" id="1048396"/>
    <lineage>
        <taxon>Archaea</taxon>
        <taxon>Methanobacteriati</taxon>
        <taxon>Methanobacteriota</taxon>
        <taxon>Stenosarchaea group</taxon>
        <taxon>Halobacteria</taxon>
        <taxon>Halobacteriales</taxon>
        <taxon>Haloferacaceae</taxon>
        <taxon>Halopenitus</taxon>
    </lineage>
</organism>
<evidence type="ECO:0000313" key="1">
    <source>
        <dbReference type="EMBL" id="SDY15068.1"/>
    </source>
</evidence>
<dbReference type="InterPro" id="IPR050141">
    <property type="entry name" value="GCL_type2/YbdK_subfam"/>
</dbReference>
<reference evidence="2" key="1">
    <citation type="submission" date="2016-10" db="EMBL/GenBank/DDBJ databases">
        <authorList>
            <person name="Varghese N."/>
            <person name="Submissions S."/>
        </authorList>
    </citation>
    <scope>NUCLEOTIDE SEQUENCE [LARGE SCALE GENOMIC DNA]</scope>
    <source>
        <strain evidence="2">DC30,IBRC 10041,KCTC 4046</strain>
    </source>
</reference>
<sequence>MDTDHELSARVREALDVDIEAFHSRAEADAEVVKERLRDGAFDNHQSIVGFEYEFYAVGDGRWNAESHDGEFSLMRVPRRLLELMGFEKELGLHNAEMSTSPQPFSNHGLEAQLSEVRARLQAALECTAAEGMRLVSDGLWTIPPTGESATEYLTDSVEIDGVHIATNMSDAVRYHAMANATADESVGRDVELEAPGVSMTTKTVMPESLITSIQPHYQVSQAAMLPVHFRYALRIAGPLLALGVNSPFFPPELYDADWDGERILAEGAQENRIHVFESVLNGRTVEPKVRFPRDVETVEEAVDRIAADESFVPVDPDPGTRFDDDFATFRSKHGTYWRWVRPVFDGATRSSANARIEFRPIPAQPTVGDSIAFQAAFAGLLEELPRREHPVIDLPWERARENFYAAVADGIDADLAWIGNHGELTHDHEELFEDLLDHAVAGLESAGCAPSTAERWIAPLRWRAHERTTPARWKRDRVRNRIDDGASFEDAVVETQREYVEHQTETLVDGSFTDW</sequence>
<keyword evidence="2" id="KW-1185">Reference proteome</keyword>